<dbReference type="SUPFAM" id="SSF46785">
    <property type="entry name" value="Winged helix' DNA-binding domain"/>
    <property type="match status" value="1"/>
</dbReference>
<dbReference type="Gene3D" id="1.10.10.10">
    <property type="entry name" value="Winged helix-like DNA-binding domain superfamily/Winged helix DNA-binding domain"/>
    <property type="match status" value="1"/>
</dbReference>
<organism evidence="3 4">
    <name type="scientific">Aplysia californica</name>
    <name type="common">California sea hare</name>
    <dbReference type="NCBI Taxonomy" id="6500"/>
    <lineage>
        <taxon>Eukaryota</taxon>
        <taxon>Metazoa</taxon>
        <taxon>Spiralia</taxon>
        <taxon>Lophotrochozoa</taxon>
        <taxon>Mollusca</taxon>
        <taxon>Gastropoda</taxon>
        <taxon>Heterobranchia</taxon>
        <taxon>Euthyneura</taxon>
        <taxon>Tectipleura</taxon>
        <taxon>Aplysiida</taxon>
        <taxon>Aplysioidea</taxon>
        <taxon>Aplysiidae</taxon>
        <taxon>Aplysia</taxon>
    </lineage>
</organism>
<proteinExistence type="predicted"/>
<dbReference type="InterPro" id="IPR008984">
    <property type="entry name" value="SMAD_FHA_dom_sf"/>
</dbReference>
<name>A0ABM0K7C2_APLCA</name>
<feature type="region of interest" description="Disordered" evidence="1">
    <location>
        <begin position="122"/>
        <end position="163"/>
    </location>
</feature>
<dbReference type="InterPro" id="IPR001346">
    <property type="entry name" value="Interferon_reg_fact_DNA-bd_dom"/>
</dbReference>
<feature type="domain" description="IRF tryptophan pentad repeat" evidence="2">
    <location>
        <begin position="21"/>
        <end position="119"/>
    </location>
</feature>
<dbReference type="Gene3D" id="2.60.200.10">
    <property type="match status" value="1"/>
</dbReference>
<dbReference type="InterPro" id="IPR019471">
    <property type="entry name" value="Interferon_reg_factor-3"/>
</dbReference>
<evidence type="ECO:0000313" key="3">
    <source>
        <dbReference type="Proteomes" id="UP000694888"/>
    </source>
</evidence>
<gene>
    <name evidence="4" type="primary">LOC101863854</name>
</gene>
<evidence type="ECO:0000313" key="4">
    <source>
        <dbReference type="RefSeq" id="XP_005110479.2"/>
    </source>
</evidence>
<dbReference type="GeneID" id="101863854"/>
<dbReference type="RefSeq" id="XP_005110479.2">
    <property type="nucleotide sequence ID" value="XM_005110422.3"/>
</dbReference>
<dbReference type="Pfam" id="PF00605">
    <property type="entry name" value="IRF"/>
    <property type="match status" value="1"/>
</dbReference>
<keyword evidence="3" id="KW-1185">Reference proteome</keyword>
<dbReference type="InterPro" id="IPR036390">
    <property type="entry name" value="WH_DNA-bd_sf"/>
</dbReference>
<dbReference type="PANTHER" id="PTHR11949:SF53">
    <property type="entry name" value="IRF TRYPTOPHAN PENTAD REPEAT DOMAIN-CONTAINING PROTEIN"/>
    <property type="match status" value="1"/>
</dbReference>
<dbReference type="Proteomes" id="UP000694888">
    <property type="component" value="Unplaced"/>
</dbReference>
<dbReference type="PANTHER" id="PTHR11949">
    <property type="entry name" value="INTERFERON REGULATORY FACTOR"/>
    <property type="match status" value="1"/>
</dbReference>
<sequence length="586" mass="65604">MTMEAARFRKRPAQCGVSHGTKRLRPLLIQLLDENQLHGLEWINKEKGIWQLPWKTKKKSLLHEPDGKVLQAIARVMWPDEGSLSKWKERLRNDLRSLEDIEMIEADKTKLFKIYKFLEEKPKRGKKPVPPPTSTQSGFTDDNATATASLTTPGGPYDDFRGRPQVLFPDINGHFNDQFDVLSCRPLPCNFTEDPVSQGYRSRSPIQGGVDLPSENLEVDFLENSFWNLTPDSDDQSMLTDSQGPSDLSILSSELFTPEAGFDEGRFGNLPDFQGLLAAEQNNSPDENVVPNESKAENDTFTTGTLNSGVAQNEISHNVLLATENSVAVNNTCVVDRSVSSADHGSQSSLLPVVPRPVYSLSVPPVQPNENEQPLLTVKVYYFRYLVLQKPVQKSSFTLCYGFTEHHSSEIQRIELRTSELCRELTQKQMEVINDVLGTLKRGVLFSVRNKNIYATRKCKARVVSQVLPKNPSGQILKRHSEIQIFEYETGFVPLLERSLRSSSGNAKMPECVVRLSLGGESGIIDDRPGIITVNICHELASQQLKFEEDNRFPSNAPECSKSDSYDDVVNSLQNLMTGEDGEGDE</sequence>
<dbReference type="PROSITE" id="PS51507">
    <property type="entry name" value="IRF_2"/>
    <property type="match status" value="1"/>
</dbReference>
<dbReference type="SMART" id="SM00348">
    <property type="entry name" value="IRF"/>
    <property type="match status" value="1"/>
</dbReference>
<evidence type="ECO:0000259" key="2">
    <source>
        <dbReference type="PROSITE" id="PS51507"/>
    </source>
</evidence>
<dbReference type="InterPro" id="IPR036388">
    <property type="entry name" value="WH-like_DNA-bd_sf"/>
</dbReference>
<evidence type="ECO:0000256" key="1">
    <source>
        <dbReference type="SAM" id="MobiDB-lite"/>
    </source>
</evidence>
<dbReference type="InterPro" id="IPR017855">
    <property type="entry name" value="SMAD-like_dom_sf"/>
</dbReference>
<reference evidence="4" key="1">
    <citation type="submission" date="2025-08" db="UniProtKB">
        <authorList>
            <consortium name="RefSeq"/>
        </authorList>
    </citation>
    <scope>IDENTIFICATION</scope>
</reference>
<protein>
    <submittedName>
        <fullName evidence="4">Uncharacterized protein LOC101863854</fullName>
    </submittedName>
</protein>
<dbReference type="Pfam" id="PF10401">
    <property type="entry name" value="IRF-3"/>
    <property type="match status" value="1"/>
</dbReference>
<dbReference type="SUPFAM" id="SSF49879">
    <property type="entry name" value="SMAD/FHA domain"/>
    <property type="match status" value="1"/>
</dbReference>
<dbReference type="SMART" id="SM01243">
    <property type="entry name" value="IRF-3"/>
    <property type="match status" value="1"/>
</dbReference>
<accession>A0ABM0K7C2</accession>
<feature type="compositionally biased region" description="Polar residues" evidence="1">
    <location>
        <begin position="134"/>
        <end position="152"/>
    </location>
</feature>